<accession>A0AAE8LZH5</accession>
<comment type="caution">
    <text evidence="2">The sequence shown here is derived from an EMBL/GenBank/DDBJ whole genome shotgun (WGS) entry which is preliminary data.</text>
</comment>
<feature type="compositionally biased region" description="Polar residues" evidence="1">
    <location>
        <begin position="31"/>
        <end position="54"/>
    </location>
</feature>
<dbReference type="Proteomes" id="UP001187734">
    <property type="component" value="Unassembled WGS sequence"/>
</dbReference>
<reference evidence="2" key="1">
    <citation type="submission" date="2018-03" db="EMBL/GenBank/DDBJ databases">
        <authorList>
            <person name="Guldener U."/>
        </authorList>
    </citation>
    <scope>NUCLEOTIDE SEQUENCE</scope>
</reference>
<evidence type="ECO:0000313" key="2">
    <source>
        <dbReference type="EMBL" id="SPJ71471.1"/>
    </source>
</evidence>
<protein>
    <submittedName>
        <fullName evidence="2">Uncharacterized protein</fullName>
    </submittedName>
</protein>
<gene>
    <name evidence="2" type="ORF">FTOL_01199</name>
</gene>
<evidence type="ECO:0000313" key="3">
    <source>
        <dbReference type="Proteomes" id="UP001187734"/>
    </source>
</evidence>
<sequence>MSQLSSAVTVSNSQTVVTSTPSTSDTHTSTAKSSLASAQTDTSAPSTSVTNTISDHIATPYPTGGNDCTKGYNFTKTEPATTVTTVVYTTVNPHKPDCLTTTEIAVTSCGPHGENSISLTILAAACETGAKSTGKSHYQPKDDSHEGHSGDRSYPMPGPNEQRKPQSTHKQLIHTISEGSHEETESHSAYQKNNQPSALPHKDFPTSNDKYPIKPTQTHGNYSAVHTETPQQPAQHVPNGQGQGGFSKTYITQTFTVAAKTQGTNSTTLHSGVPSYEPNAPIAAAGAIKFSSGSWYLASIVCGAGLLLAV</sequence>
<feature type="region of interest" description="Disordered" evidence="1">
    <location>
        <begin position="132"/>
        <end position="207"/>
    </location>
</feature>
<dbReference type="AlphaFoldDB" id="A0AAE8LZH5"/>
<evidence type="ECO:0000256" key="1">
    <source>
        <dbReference type="SAM" id="MobiDB-lite"/>
    </source>
</evidence>
<feature type="compositionally biased region" description="Low complexity" evidence="1">
    <location>
        <begin position="1"/>
        <end position="30"/>
    </location>
</feature>
<name>A0AAE8LZH5_9HYPO</name>
<proteinExistence type="predicted"/>
<feature type="region of interest" description="Disordered" evidence="1">
    <location>
        <begin position="1"/>
        <end position="58"/>
    </location>
</feature>
<organism evidence="2 3">
    <name type="scientific">Fusarium torulosum</name>
    <dbReference type="NCBI Taxonomy" id="33205"/>
    <lineage>
        <taxon>Eukaryota</taxon>
        <taxon>Fungi</taxon>
        <taxon>Dikarya</taxon>
        <taxon>Ascomycota</taxon>
        <taxon>Pezizomycotina</taxon>
        <taxon>Sordariomycetes</taxon>
        <taxon>Hypocreomycetidae</taxon>
        <taxon>Hypocreales</taxon>
        <taxon>Nectriaceae</taxon>
        <taxon>Fusarium</taxon>
    </lineage>
</organism>
<keyword evidence="3" id="KW-1185">Reference proteome</keyword>
<dbReference type="EMBL" id="ONZP01000041">
    <property type="protein sequence ID" value="SPJ71471.1"/>
    <property type="molecule type" value="Genomic_DNA"/>
</dbReference>
<feature type="compositionally biased region" description="Basic and acidic residues" evidence="1">
    <location>
        <begin position="139"/>
        <end position="151"/>
    </location>
</feature>